<name>A0ABR2RXS3_9ROSI</name>
<proteinExistence type="predicted"/>
<organism evidence="1 2">
    <name type="scientific">Hibiscus sabdariffa</name>
    <name type="common">roselle</name>
    <dbReference type="NCBI Taxonomy" id="183260"/>
    <lineage>
        <taxon>Eukaryota</taxon>
        <taxon>Viridiplantae</taxon>
        <taxon>Streptophyta</taxon>
        <taxon>Embryophyta</taxon>
        <taxon>Tracheophyta</taxon>
        <taxon>Spermatophyta</taxon>
        <taxon>Magnoliopsida</taxon>
        <taxon>eudicotyledons</taxon>
        <taxon>Gunneridae</taxon>
        <taxon>Pentapetalae</taxon>
        <taxon>rosids</taxon>
        <taxon>malvids</taxon>
        <taxon>Malvales</taxon>
        <taxon>Malvaceae</taxon>
        <taxon>Malvoideae</taxon>
        <taxon>Hibiscus</taxon>
    </lineage>
</organism>
<protein>
    <submittedName>
        <fullName evidence="1">Uncharacterized protein</fullName>
    </submittedName>
</protein>
<dbReference type="Proteomes" id="UP001396334">
    <property type="component" value="Unassembled WGS sequence"/>
</dbReference>
<comment type="caution">
    <text evidence="1">The sequence shown here is derived from an EMBL/GenBank/DDBJ whole genome shotgun (WGS) entry which is preliminary data.</text>
</comment>
<reference evidence="1 2" key="1">
    <citation type="journal article" date="2024" name="G3 (Bethesda)">
        <title>Genome assembly of Hibiscus sabdariffa L. provides insights into metabolisms of medicinal natural products.</title>
        <authorList>
            <person name="Kim T."/>
        </authorList>
    </citation>
    <scope>NUCLEOTIDE SEQUENCE [LARGE SCALE GENOMIC DNA]</scope>
    <source>
        <strain evidence="1">TK-2024</strain>
        <tissue evidence="1">Old leaves</tissue>
    </source>
</reference>
<sequence length="86" mass="9664">MMIEEAEVGLLAKRCRVVDEKEKQKPSLAHGRAILLYILQVELVNGSFQSKKQIIIRYTVIIAYVHAVRDTMLGREIGCHVGASLD</sequence>
<evidence type="ECO:0000313" key="2">
    <source>
        <dbReference type="Proteomes" id="UP001396334"/>
    </source>
</evidence>
<gene>
    <name evidence="1" type="ORF">V6N11_000662</name>
</gene>
<accession>A0ABR2RXS3</accession>
<dbReference type="EMBL" id="JBBPBN010000019">
    <property type="protein sequence ID" value="KAK9017654.1"/>
    <property type="molecule type" value="Genomic_DNA"/>
</dbReference>
<keyword evidence="2" id="KW-1185">Reference proteome</keyword>
<evidence type="ECO:0000313" key="1">
    <source>
        <dbReference type="EMBL" id="KAK9017654.1"/>
    </source>
</evidence>